<accession>A0AAW1XX73</accession>
<comment type="caution">
    <text evidence="2">The sequence shown here is derived from an EMBL/GenBank/DDBJ whole genome shotgun (WGS) entry which is preliminary data.</text>
</comment>
<keyword evidence="3" id="KW-1185">Reference proteome</keyword>
<organism evidence="2 3">
    <name type="scientific">Rubus argutus</name>
    <name type="common">Southern blackberry</name>
    <dbReference type="NCBI Taxonomy" id="59490"/>
    <lineage>
        <taxon>Eukaryota</taxon>
        <taxon>Viridiplantae</taxon>
        <taxon>Streptophyta</taxon>
        <taxon>Embryophyta</taxon>
        <taxon>Tracheophyta</taxon>
        <taxon>Spermatophyta</taxon>
        <taxon>Magnoliopsida</taxon>
        <taxon>eudicotyledons</taxon>
        <taxon>Gunneridae</taxon>
        <taxon>Pentapetalae</taxon>
        <taxon>rosids</taxon>
        <taxon>fabids</taxon>
        <taxon>Rosales</taxon>
        <taxon>Rosaceae</taxon>
        <taxon>Rosoideae</taxon>
        <taxon>Rosoideae incertae sedis</taxon>
        <taxon>Rubus</taxon>
    </lineage>
</organism>
<dbReference type="Pfam" id="PF05056">
    <property type="entry name" value="DUF674"/>
    <property type="match status" value="1"/>
</dbReference>
<evidence type="ECO:0000313" key="2">
    <source>
        <dbReference type="EMBL" id="KAK9940675.1"/>
    </source>
</evidence>
<dbReference type="Proteomes" id="UP001457282">
    <property type="component" value="Unassembled WGS sequence"/>
</dbReference>
<gene>
    <name evidence="2" type="ORF">M0R45_017322</name>
</gene>
<keyword evidence="1" id="KW-1133">Transmembrane helix</keyword>
<protein>
    <submittedName>
        <fullName evidence="2">Uncharacterized protein</fullName>
    </submittedName>
</protein>
<dbReference type="EMBL" id="JBEDUW010000003">
    <property type="protein sequence ID" value="KAK9940675.1"/>
    <property type="molecule type" value="Genomic_DNA"/>
</dbReference>
<dbReference type="AlphaFoldDB" id="A0AAW1XX73"/>
<reference evidence="2 3" key="1">
    <citation type="journal article" date="2023" name="G3 (Bethesda)">
        <title>A chromosome-length genome assembly and annotation of blackberry (Rubus argutus, cv. 'Hillquist').</title>
        <authorList>
            <person name="Bruna T."/>
            <person name="Aryal R."/>
            <person name="Dudchenko O."/>
            <person name="Sargent D.J."/>
            <person name="Mead D."/>
            <person name="Buti M."/>
            <person name="Cavallini A."/>
            <person name="Hytonen T."/>
            <person name="Andres J."/>
            <person name="Pham M."/>
            <person name="Weisz D."/>
            <person name="Mascagni F."/>
            <person name="Usai G."/>
            <person name="Natali L."/>
            <person name="Bassil N."/>
            <person name="Fernandez G.E."/>
            <person name="Lomsadze A."/>
            <person name="Armour M."/>
            <person name="Olukolu B."/>
            <person name="Poorten T."/>
            <person name="Britton C."/>
            <person name="Davik J."/>
            <person name="Ashrafi H."/>
            <person name="Aiden E.L."/>
            <person name="Borodovsky M."/>
            <person name="Worthington M."/>
        </authorList>
    </citation>
    <scope>NUCLEOTIDE SEQUENCE [LARGE SCALE GENOMIC DNA]</scope>
    <source>
        <strain evidence="2">PI 553951</strain>
    </source>
</reference>
<name>A0AAW1XX73_RUBAR</name>
<feature type="transmembrane region" description="Helical" evidence="1">
    <location>
        <begin position="44"/>
        <end position="66"/>
    </location>
</feature>
<sequence>MFVVTDNLIVSSVSPYLGLSVLDKMNVPISDIEVQMVHVGKEEAFSILVASFVCDSALISVFLHELRQKKMKIMMLDYSVAFSDRNLEL</sequence>
<evidence type="ECO:0000313" key="3">
    <source>
        <dbReference type="Proteomes" id="UP001457282"/>
    </source>
</evidence>
<dbReference type="InterPro" id="IPR007750">
    <property type="entry name" value="DUF674"/>
</dbReference>
<keyword evidence="1" id="KW-0812">Transmembrane</keyword>
<proteinExistence type="predicted"/>
<keyword evidence="1" id="KW-0472">Membrane</keyword>
<evidence type="ECO:0000256" key="1">
    <source>
        <dbReference type="SAM" id="Phobius"/>
    </source>
</evidence>